<comment type="caution">
    <text evidence="3">The sequence shown here is derived from an EMBL/GenBank/DDBJ whole genome shotgun (WGS) entry which is preliminary data.</text>
</comment>
<sequence length="136" mass="14594">MTRRWRISAVAAVAGLLVAGGELVTGSPGSAALLLAVFLLLAVVTSPLVFPRTVATGGDRPVIYWRPGCPYCLRLRTVLGPRAARFQWVDIWQDSEAAAIVRGIADGNETVPTVVIDGQGFVNPDPRWVKEKLQTA</sequence>
<reference evidence="3 4" key="1">
    <citation type="submission" date="2020-08" db="EMBL/GenBank/DDBJ databases">
        <title>Sequencing the genomes of 1000 actinobacteria strains.</title>
        <authorList>
            <person name="Klenk H.-P."/>
        </authorList>
    </citation>
    <scope>NUCLEOTIDE SEQUENCE [LARGE SCALE GENOMIC DNA]</scope>
    <source>
        <strain evidence="3 4">DSM 45809</strain>
    </source>
</reference>
<dbReference type="InterPro" id="IPR002109">
    <property type="entry name" value="Glutaredoxin"/>
</dbReference>
<dbReference type="AlphaFoldDB" id="A0A7W7H840"/>
<dbReference type="InterPro" id="IPR051548">
    <property type="entry name" value="Grx-like_ET"/>
</dbReference>
<name>A0A7W7H840_9ACTN</name>
<gene>
    <name evidence="3" type="ORF">BJY16_009072</name>
</gene>
<dbReference type="GO" id="GO:0009055">
    <property type="term" value="F:electron transfer activity"/>
    <property type="evidence" value="ECO:0007669"/>
    <property type="project" value="TreeGrafter"/>
</dbReference>
<dbReference type="PROSITE" id="PS51354">
    <property type="entry name" value="GLUTAREDOXIN_2"/>
    <property type="match status" value="1"/>
</dbReference>
<evidence type="ECO:0000313" key="3">
    <source>
        <dbReference type="EMBL" id="MBB4745613.1"/>
    </source>
</evidence>
<accession>A0A7W7H840</accession>
<dbReference type="PANTHER" id="PTHR34386">
    <property type="entry name" value="GLUTAREDOXIN"/>
    <property type="match status" value="1"/>
</dbReference>
<dbReference type="Gene3D" id="3.40.30.10">
    <property type="entry name" value="Glutaredoxin"/>
    <property type="match status" value="1"/>
</dbReference>
<dbReference type="Pfam" id="PF00462">
    <property type="entry name" value="Glutaredoxin"/>
    <property type="match status" value="1"/>
</dbReference>
<evidence type="ECO:0000259" key="2">
    <source>
        <dbReference type="Pfam" id="PF00462"/>
    </source>
</evidence>
<feature type="domain" description="Glutaredoxin" evidence="2">
    <location>
        <begin position="62"/>
        <end position="119"/>
    </location>
</feature>
<dbReference type="RefSeq" id="WP_185045901.1">
    <property type="nucleotide sequence ID" value="NZ_BAABFG010000005.1"/>
</dbReference>
<dbReference type="EMBL" id="JACHNB010000001">
    <property type="protein sequence ID" value="MBB4745613.1"/>
    <property type="molecule type" value="Genomic_DNA"/>
</dbReference>
<dbReference type="InterPro" id="IPR036249">
    <property type="entry name" value="Thioredoxin-like_sf"/>
</dbReference>
<evidence type="ECO:0000256" key="1">
    <source>
        <dbReference type="SAM" id="Phobius"/>
    </source>
</evidence>
<evidence type="ECO:0000313" key="4">
    <source>
        <dbReference type="Proteomes" id="UP000546162"/>
    </source>
</evidence>
<dbReference type="GO" id="GO:0045454">
    <property type="term" value="P:cell redox homeostasis"/>
    <property type="evidence" value="ECO:0007669"/>
    <property type="project" value="TreeGrafter"/>
</dbReference>
<dbReference type="PANTHER" id="PTHR34386:SF1">
    <property type="entry name" value="GLUTAREDOXIN-LIKE PROTEIN NRDH"/>
    <property type="match status" value="1"/>
</dbReference>
<proteinExistence type="predicted"/>
<dbReference type="Proteomes" id="UP000546162">
    <property type="component" value="Unassembled WGS sequence"/>
</dbReference>
<keyword evidence="1" id="KW-0812">Transmembrane</keyword>
<dbReference type="SUPFAM" id="SSF52833">
    <property type="entry name" value="Thioredoxin-like"/>
    <property type="match status" value="1"/>
</dbReference>
<keyword evidence="1" id="KW-0472">Membrane</keyword>
<organism evidence="3 4">
    <name type="scientific">Actinoplanes octamycinicus</name>
    <dbReference type="NCBI Taxonomy" id="135948"/>
    <lineage>
        <taxon>Bacteria</taxon>
        <taxon>Bacillati</taxon>
        <taxon>Actinomycetota</taxon>
        <taxon>Actinomycetes</taxon>
        <taxon>Micromonosporales</taxon>
        <taxon>Micromonosporaceae</taxon>
        <taxon>Actinoplanes</taxon>
    </lineage>
</organism>
<protein>
    <submittedName>
        <fullName evidence="3">Glutaredoxin-like protein</fullName>
    </submittedName>
</protein>
<keyword evidence="4" id="KW-1185">Reference proteome</keyword>
<keyword evidence="1" id="KW-1133">Transmembrane helix</keyword>
<dbReference type="CDD" id="cd02976">
    <property type="entry name" value="NrdH"/>
    <property type="match status" value="1"/>
</dbReference>
<feature type="transmembrane region" description="Helical" evidence="1">
    <location>
        <begin position="31"/>
        <end position="50"/>
    </location>
</feature>